<dbReference type="PIRSF" id="PIRSF001435">
    <property type="entry name" value="Nth"/>
    <property type="match status" value="1"/>
</dbReference>
<dbReference type="SMART" id="SM00478">
    <property type="entry name" value="ENDO3c"/>
    <property type="match status" value="1"/>
</dbReference>
<dbReference type="RefSeq" id="WP_265133853.1">
    <property type="nucleotide sequence ID" value="NZ_FXTX01000010.1"/>
</dbReference>
<dbReference type="Proteomes" id="UP001157947">
    <property type="component" value="Unassembled WGS sequence"/>
</dbReference>
<feature type="domain" description="HhH-GPD" evidence="5">
    <location>
        <begin position="37"/>
        <end position="183"/>
    </location>
</feature>
<name>A0AA46AEI4_9AQUI</name>
<gene>
    <name evidence="6" type="ORF">SAMN06264868_11029</name>
</gene>
<evidence type="ECO:0000256" key="2">
    <source>
        <dbReference type="ARBA" id="ARBA00022723"/>
    </source>
</evidence>
<protein>
    <submittedName>
        <fullName evidence="6">DNA-3-methyladenine glycosylase III</fullName>
    </submittedName>
</protein>
<dbReference type="GO" id="GO:0046872">
    <property type="term" value="F:metal ion binding"/>
    <property type="evidence" value="ECO:0007669"/>
    <property type="project" value="UniProtKB-KW"/>
</dbReference>
<keyword evidence="4" id="KW-0411">Iron-sulfur</keyword>
<reference evidence="6" key="1">
    <citation type="submission" date="2017-05" db="EMBL/GenBank/DDBJ databases">
        <authorList>
            <person name="Varghese N."/>
            <person name="Submissions S."/>
        </authorList>
    </citation>
    <scope>NUCLEOTIDE SEQUENCE</scope>
    <source>
        <strain evidence="6">DSM 18763</strain>
    </source>
</reference>
<dbReference type="SUPFAM" id="SSF48150">
    <property type="entry name" value="DNA-glycosylase"/>
    <property type="match status" value="1"/>
</dbReference>
<sequence>MKIYELYQNLLSIYGYQNWWPLLTDNKFEEVAIGAVLTQNTSWNNVEKALYNLLKEDLISFEKIKNIDIEKLKALIKPAGFYNQKAEVLKRLANIDKADITREKLLMIKGIGKETADTILLYGLDKPYFVVDKYTKRFFYRFGIIDDENIEYDDLRILIERNIPEDVEIYKEFHALIVFHCKNFCKKLPLCGSCQLKNKCQFLI</sequence>
<comment type="caution">
    <text evidence="6">The sequence shown here is derived from an EMBL/GenBank/DDBJ whole genome shotgun (WGS) entry which is preliminary data.</text>
</comment>
<dbReference type="CDD" id="cd00056">
    <property type="entry name" value="ENDO3c"/>
    <property type="match status" value="1"/>
</dbReference>
<keyword evidence="7" id="KW-1185">Reference proteome</keyword>
<evidence type="ECO:0000256" key="1">
    <source>
        <dbReference type="ARBA" id="ARBA00022485"/>
    </source>
</evidence>
<dbReference type="GO" id="GO:0006284">
    <property type="term" value="P:base-excision repair"/>
    <property type="evidence" value="ECO:0007669"/>
    <property type="project" value="InterPro"/>
</dbReference>
<keyword evidence="2" id="KW-0479">Metal-binding</keyword>
<dbReference type="InterPro" id="IPR011257">
    <property type="entry name" value="DNA_glycosylase"/>
</dbReference>
<keyword evidence="1" id="KW-0004">4Fe-4S</keyword>
<dbReference type="EMBL" id="FXTX01000010">
    <property type="protein sequence ID" value="SMP13022.1"/>
    <property type="molecule type" value="Genomic_DNA"/>
</dbReference>
<dbReference type="Gene3D" id="1.10.340.30">
    <property type="entry name" value="Hypothetical protein, domain 2"/>
    <property type="match status" value="1"/>
</dbReference>
<dbReference type="PANTHER" id="PTHR10359">
    <property type="entry name" value="A/G-SPECIFIC ADENINE GLYCOSYLASE/ENDONUCLEASE III"/>
    <property type="match status" value="1"/>
</dbReference>
<dbReference type="PANTHER" id="PTHR10359:SF19">
    <property type="entry name" value="DNA REPAIR GLYCOSYLASE MJ1434-RELATED"/>
    <property type="match status" value="1"/>
</dbReference>
<evidence type="ECO:0000256" key="4">
    <source>
        <dbReference type="ARBA" id="ARBA00023014"/>
    </source>
</evidence>
<dbReference type="Gene3D" id="1.10.1670.10">
    <property type="entry name" value="Helix-hairpin-Helix base-excision DNA repair enzymes (C-terminal)"/>
    <property type="match status" value="1"/>
</dbReference>
<proteinExistence type="predicted"/>
<evidence type="ECO:0000259" key="5">
    <source>
        <dbReference type="SMART" id="SM00478"/>
    </source>
</evidence>
<dbReference type="InterPro" id="IPR003265">
    <property type="entry name" value="HhH-GPD_domain"/>
</dbReference>
<dbReference type="InterPro" id="IPR023170">
    <property type="entry name" value="HhH_base_excis_C"/>
</dbReference>
<dbReference type="AlphaFoldDB" id="A0AA46AEI4"/>
<evidence type="ECO:0000313" key="6">
    <source>
        <dbReference type="EMBL" id="SMP13022.1"/>
    </source>
</evidence>
<dbReference type="GO" id="GO:0051539">
    <property type="term" value="F:4 iron, 4 sulfur cluster binding"/>
    <property type="evidence" value="ECO:0007669"/>
    <property type="project" value="UniProtKB-KW"/>
</dbReference>
<accession>A0AA46AEI4</accession>
<evidence type="ECO:0000256" key="3">
    <source>
        <dbReference type="ARBA" id="ARBA00023004"/>
    </source>
</evidence>
<keyword evidence="3" id="KW-0408">Iron</keyword>
<dbReference type="GO" id="GO:0003824">
    <property type="term" value="F:catalytic activity"/>
    <property type="evidence" value="ECO:0007669"/>
    <property type="project" value="InterPro"/>
</dbReference>
<dbReference type="Pfam" id="PF00730">
    <property type="entry name" value="HhH-GPD"/>
    <property type="match status" value="1"/>
</dbReference>
<evidence type="ECO:0000313" key="7">
    <source>
        <dbReference type="Proteomes" id="UP001157947"/>
    </source>
</evidence>
<organism evidence="6 7">
    <name type="scientific">Venenivibrio stagnispumantis</name>
    <dbReference type="NCBI Taxonomy" id="407998"/>
    <lineage>
        <taxon>Bacteria</taxon>
        <taxon>Pseudomonadati</taxon>
        <taxon>Aquificota</taxon>
        <taxon>Aquificia</taxon>
        <taxon>Aquificales</taxon>
        <taxon>Hydrogenothermaceae</taxon>
        <taxon>Venenivibrio</taxon>
    </lineage>
</organism>